<accession>A0A150JBD4</accession>
<name>A0A150JBD4_9EURY</name>
<gene>
    <name evidence="1" type="ORF">AN188_01042</name>
</gene>
<accession>A0A150JFL9</accession>
<proteinExistence type="predicted"/>
<reference evidence="1 2" key="1">
    <citation type="journal article" date="2016" name="ISME J.">
        <title>Chasing the elusive Euryarchaeota class WSA2: genomes reveal a uniquely fastidious methyl-reducing methanogen.</title>
        <authorList>
            <person name="Nobu M.K."/>
            <person name="Narihiro T."/>
            <person name="Kuroda K."/>
            <person name="Mei R."/>
            <person name="Liu W.T."/>
        </authorList>
    </citation>
    <scope>NUCLEOTIDE SEQUENCE [LARGE SCALE GENOMIC DNA]</scope>
    <source>
        <strain evidence="1">ADurb1013_Bin02101</strain>
    </source>
</reference>
<evidence type="ECO:0000313" key="1">
    <source>
        <dbReference type="EMBL" id="KYC54543.1"/>
    </source>
</evidence>
<organism evidence="1 2">
    <name type="scientific">Candidatus Methanofastidiosum methylothiophilum</name>
    <dbReference type="NCBI Taxonomy" id="1705564"/>
    <lineage>
        <taxon>Archaea</taxon>
        <taxon>Methanobacteriati</taxon>
        <taxon>Methanobacteriota</taxon>
        <taxon>Stenosarchaea group</taxon>
        <taxon>Candidatus Methanofastidiosia</taxon>
        <taxon>Candidatus Methanofastidiosales</taxon>
        <taxon>Candidatus Methanofastidiosaceae</taxon>
        <taxon>Candidatus Methanofastidiosum</taxon>
    </lineage>
</organism>
<comment type="caution">
    <text evidence="1">The sequence shown here is derived from an EMBL/GenBank/DDBJ whole genome shotgun (WGS) entry which is preliminary data.</text>
</comment>
<sequence>MKKYYFTLALLVLLITSTGAFITAQNQSEALTKIYEASSALNIYEAGKDSIWPCSKKFNHDARLYLQYSWNYFNIGDYKNAAFYAQASITATETAKIYADTQCRCLFSYNERGCGDIQNGDDLGPCGGLVAVTTGKSGCNSWYCDRPGCFQCTEGYCCGPNGCYPDPGCYTTDCNPGNGNFQPGGTGGTPQRGGNIGTPNKG</sequence>
<dbReference type="EMBL" id="LNJB01000012">
    <property type="protein sequence ID" value="KYC54543.1"/>
    <property type="molecule type" value="Genomic_DNA"/>
</dbReference>
<dbReference type="Proteomes" id="UP000092420">
    <property type="component" value="Unassembled WGS sequence"/>
</dbReference>
<protein>
    <submittedName>
        <fullName evidence="1">Uncharacterized protein</fullName>
    </submittedName>
</protein>
<dbReference type="AlphaFoldDB" id="A0A150JBD4"/>
<evidence type="ECO:0000313" key="2">
    <source>
        <dbReference type="Proteomes" id="UP000092420"/>
    </source>
</evidence>